<evidence type="ECO:0000256" key="1">
    <source>
        <dbReference type="ARBA" id="ARBA00023067"/>
    </source>
</evidence>
<sequence>MRYKEGLWNGFVNTPVMLSHTCCSWQYQPVPLTEVSIGNADWSMLRQTPTVRAKALSCLGQLTSNENQQIALVLQELFVQSPSPAGNKKALMGLKKVEQGYDLKGFLAMVKQRACDEKVGVRKAALRVLENLNQVDKTSLDPESVKVFQERCLDPALSVRKQAMGSLKNLLLKYPTNEAF</sequence>
<dbReference type="Gene3D" id="1.25.10.10">
    <property type="entry name" value="Leucine-rich Repeat Variant"/>
    <property type="match status" value="1"/>
</dbReference>
<dbReference type="PANTHER" id="PTHR14222:SF1">
    <property type="entry name" value="CONDENSIN-2 COMPLEX SUBUNIT D3"/>
    <property type="match status" value="1"/>
</dbReference>
<dbReference type="GO" id="GO:0000779">
    <property type="term" value="C:condensed chromosome, centromeric region"/>
    <property type="evidence" value="ECO:0007669"/>
    <property type="project" value="TreeGrafter"/>
</dbReference>
<dbReference type="Pfam" id="PF12765">
    <property type="entry name" value="Cohesin_HEAT"/>
    <property type="match status" value="1"/>
</dbReference>
<dbReference type="OrthoDB" id="10263978at2759"/>
<dbReference type="InterPro" id="IPR011989">
    <property type="entry name" value="ARM-like"/>
</dbReference>
<comment type="caution">
    <text evidence="2">The sequence shown here is derived from an EMBL/GenBank/DDBJ whole genome shotgun (WGS) entry which is preliminary data.</text>
</comment>
<dbReference type="GO" id="GO:0007076">
    <property type="term" value="P:mitotic chromosome condensation"/>
    <property type="evidence" value="ECO:0007669"/>
    <property type="project" value="InterPro"/>
</dbReference>
<dbReference type="GO" id="GO:0010032">
    <property type="term" value="P:meiotic chromosome condensation"/>
    <property type="evidence" value="ECO:0007669"/>
    <property type="project" value="TreeGrafter"/>
</dbReference>
<dbReference type="InterPro" id="IPR026971">
    <property type="entry name" value="CND1/NCAPD3"/>
</dbReference>
<dbReference type="InterPro" id="IPR016024">
    <property type="entry name" value="ARM-type_fold"/>
</dbReference>
<dbReference type="GO" id="GO:0000796">
    <property type="term" value="C:condensin complex"/>
    <property type="evidence" value="ECO:0007669"/>
    <property type="project" value="TreeGrafter"/>
</dbReference>
<proteinExistence type="predicted"/>
<evidence type="ECO:0000313" key="3">
    <source>
        <dbReference type="Proteomes" id="UP001152320"/>
    </source>
</evidence>
<gene>
    <name evidence="2" type="ORF">HOLleu_04695</name>
</gene>
<dbReference type="SUPFAM" id="SSF48371">
    <property type="entry name" value="ARM repeat"/>
    <property type="match status" value="1"/>
</dbReference>
<dbReference type="InterPro" id="IPR026003">
    <property type="entry name" value="Cohesin_HEAT"/>
</dbReference>
<evidence type="ECO:0000313" key="2">
    <source>
        <dbReference type="EMBL" id="KAJ8051212.1"/>
    </source>
</evidence>
<protein>
    <submittedName>
        <fullName evidence="2">Condensin-2 complex subunit D3</fullName>
    </submittedName>
</protein>
<dbReference type="EMBL" id="JAIZAY010000001">
    <property type="protein sequence ID" value="KAJ8051212.1"/>
    <property type="molecule type" value="Genomic_DNA"/>
</dbReference>
<dbReference type="Proteomes" id="UP001152320">
    <property type="component" value="Chromosome 1"/>
</dbReference>
<keyword evidence="1" id="KW-0226">DNA condensation</keyword>
<dbReference type="AlphaFoldDB" id="A0A9Q1CSD9"/>
<accession>A0A9Q1CSD9</accession>
<keyword evidence="3" id="KW-1185">Reference proteome</keyword>
<reference evidence="2" key="1">
    <citation type="submission" date="2021-10" db="EMBL/GenBank/DDBJ databases">
        <title>Tropical sea cucumber genome reveals ecological adaptation and Cuvierian tubules defense mechanism.</title>
        <authorList>
            <person name="Chen T."/>
        </authorList>
    </citation>
    <scope>NUCLEOTIDE SEQUENCE</scope>
    <source>
        <strain evidence="2">Nanhai2018</strain>
        <tissue evidence="2">Muscle</tissue>
    </source>
</reference>
<organism evidence="2 3">
    <name type="scientific">Holothuria leucospilota</name>
    <name type="common">Black long sea cucumber</name>
    <name type="synonym">Mertensiothuria leucospilota</name>
    <dbReference type="NCBI Taxonomy" id="206669"/>
    <lineage>
        <taxon>Eukaryota</taxon>
        <taxon>Metazoa</taxon>
        <taxon>Echinodermata</taxon>
        <taxon>Eleutherozoa</taxon>
        <taxon>Echinozoa</taxon>
        <taxon>Holothuroidea</taxon>
        <taxon>Aspidochirotacea</taxon>
        <taxon>Aspidochirotida</taxon>
        <taxon>Holothuriidae</taxon>
        <taxon>Holothuria</taxon>
    </lineage>
</organism>
<dbReference type="PANTHER" id="PTHR14222">
    <property type="entry name" value="CONDENSIN"/>
    <property type="match status" value="1"/>
</dbReference>
<name>A0A9Q1CSD9_HOLLE</name>
<dbReference type="GO" id="GO:0042393">
    <property type="term" value="F:histone binding"/>
    <property type="evidence" value="ECO:0007669"/>
    <property type="project" value="TreeGrafter"/>
</dbReference>